<keyword evidence="1" id="KW-0812">Transmembrane</keyword>
<accession>A0AAE4ZAV5</accession>
<evidence type="ECO:0000313" key="2">
    <source>
        <dbReference type="EMBL" id="NIR75837.1"/>
    </source>
</evidence>
<name>A0AAE4ZAV5_9BACT</name>
<feature type="transmembrane region" description="Helical" evidence="1">
    <location>
        <begin position="61"/>
        <end position="83"/>
    </location>
</feature>
<keyword evidence="1" id="KW-1133">Transmembrane helix</keyword>
<comment type="caution">
    <text evidence="2">The sequence shown here is derived from an EMBL/GenBank/DDBJ whole genome shotgun (WGS) entry which is preliminary data.</text>
</comment>
<evidence type="ECO:0000256" key="1">
    <source>
        <dbReference type="SAM" id="Phobius"/>
    </source>
</evidence>
<feature type="transmembrane region" description="Helical" evidence="1">
    <location>
        <begin position="89"/>
        <end position="109"/>
    </location>
</feature>
<reference evidence="2 3" key="1">
    <citation type="submission" date="2020-01" db="EMBL/GenBank/DDBJ databases">
        <title>Genomes assembled from Gulf of Kutch pelagic sediment metagenomes.</title>
        <authorList>
            <person name="Chandrashekar M."/>
            <person name="Mahajan M.S."/>
            <person name="Dave K.J."/>
            <person name="Vatsa P."/>
            <person name="Nathani N.M."/>
        </authorList>
    </citation>
    <scope>NUCLEOTIDE SEQUENCE [LARGE SCALE GENOMIC DNA]</scope>
    <source>
        <strain evidence="2">KS3-K002</strain>
    </source>
</reference>
<proteinExistence type="predicted"/>
<dbReference type="EMBL" id="JAACAK010000096">
    <property type="protein sequence ID" value="NIR75837.1"/>
    <property type="molecule type" value="Genomic_DNA"/>
</dbReference>
<evidence type="ECO:0000313" key="3">
    <source>
        <dbReference type="Proteomes" id="UP000702544"/>
    </source>
</evidence>
<dbReference type="AlphaFoldDB" id="A0AAE4ZAV5"/>
<keyword evidence="1" id="KW-0472">Membrane</keyword>
<protein>
    <submittedName>
        <fullName evidence="2">Uncharacterized protein</fullName>
    </submittedName>
</protein>
<feature type="transmembrane region" description="Helical" evidence="1">
    <location>
        <begin position="32"/>
        <end position="54"/>
    </location>
</feature>
<dbReference type="Proteomes" id="UP000702544">
    <property type="component" value="Unassembled WGS sequence"/>
</dbReference>
<gene>
    <name evidence="2" type="ORF">GWO12_12115</name>
</gene>
<organism evidence="2 3">
    <name type="scientific">Candidatus Kutchimonas denitrificans</name>
    <dbReference type="NCBI Taxonomy" id="3056748"/>
    <lineage>
        <taxon>Bacteria</taxon>
        <taxon>Pseudomonadati</taxon>
        <taxon>Gemmatimonadota</taxon>
        <taxon>Gemmatimonadia</taxon>
        <taxon>Candidatus Palauibacterales</taxon>
        <taxon>Candidatus Palauibacteraceae</taxon>
        <taxon>Candidatus Kutchimonas</taxon>
    </lineage>
</organism>
<sequence>MNKPLLGTLLGGILGVFDGLSALISAPETAPMIASIVIGSTIKGLIVGVVIGWFAKKVDSLPLGILFGLLVGAFFAFLVAVMPDEQGKHYYWQIMLPGSVLGIIVGYATQRYGKAPSGSAAA</sequence>